<dbReference type="EMBL" id="JBBPBM010000105">
    <property type="protein sequence ID" value="KAK8507863.1"/>
    <property type="molecule type" value="Genomic_DNA"/>
</dbReference>
<gene>
    <name evidence="1" type="ORF">V6N12_074427</name>
</gene>
<protein>
    <recommendedName>
        <fullName evidence="3">Ribosomal protein L32</fullName>
    </recommendedName>
</protein>
<evidence type="ECO:0000313" key="2">
    <source>
        <dbReference type="Proteomes" id="UP001472677"/>
    </source>
</evidence>
<keyword evidence="2" id="KW-1185">Reference proteome</keyword>
<evidence type="ECO:0008006" key="3">
    <source>
        <dbReference type="Google" id="ProtNLM"/>
    </source>
</evidence>
<organism evidence="1 2">
    <name type="scientific">Hibiscus sabdariffa</name>
    <name type="common">roselle</name>
    <dbReference type="NCBI Taxonomy" id="183260"/>
    <lineage>
        <taxon>Eukaryota</taxon>
        <taxon>Viridiplantae</taxon>
        <taxon>Streptophyta</taxon>
        <taxon>Embryophyta</taxon>
        <taxon>Tracheophyta</taxon>
        <taxon>Spermatophyta</taxon>
        <taxon>Magnoliopsida</taxon>
        <taxon>eudicotyledons</taxon>
        <taxon>Gunneridae</taxon>
        <taxon>Pentapetalae</taxon>
        <taxon>rosids</taxon>
        <taxon>malvids</taxon>
        <taxon>Malvales</taxon>
        <taxon>Malvaceae</taxon>
        <taxon>Malvoideae</taxon>
        <taxon>Hibiscus</taxon>
    </lineage>
</organism>
<dbReference type="Proteomes" id="UP001472677">
    <property type="component" value="Unassembled WGS sequence"/>
</dbReference>
<sequence length="89" mass="10353">MRTTKPKTLSKQWKSIRKNNKRNYQRPYSYGTKATPVHSTVPAPPPLSLGYRFLCANKILTDFPFFQRFLGSFFKGLVKSNCQGHFFAY</sequence>
<reference evidence="1 2" key="1">
    <citation type="journal article" date="2024" name="G3 (Bethesda)">
        <title>Genome assembly of Hibiscus sabdariffa L. provides insights into metabolisms of medicinal natural products.</title>
        <authorList>
            <person name="Kim T."/>
        </authorList>
    </citation>
    <scope>NUCLEOTIDE SEQUENCE [LARGE SCALE GENOMIC DNA]</scope>
    <source>
        <strain evidence="1">TK-2024</strain>
        <tissue evidence="1">Old leaves</tissue>
    </source>
</reference>
<proteinExistence type="predicted"/>
<name>A0ABR2BLI2_9ROSI</name>
<accession>A0ABR2BLI2</accession>
<comment type="caution">
    <text evidence="1">The sequence shown here is derived from an EMBL/GenBank/DDBJ whole genome shotgun (WGS) entry which is preliminary data.</text>
</comment>
<evidence type="ECO:0000313" key="1">
    <source>
        <dbReference type="EMBL" id="KAK8507863.1"/>
    </source>
</evidence>